<dbReference type="Proteomes" id="UP000254537">
    <property type="component" value="Chromosome"/>
</dbReference>
<accession>A0A345Y8H1</accession>
<dbReference type="AlphaFoldDB" id="A0A345Y8H1"/>
<sequence>MKKPYQTRYRTTNWPEYNRSLQRRADLTVWISPELPWLGNERPGQNGRPTTYRDAAIQAVLTLKVLVSLPLRQARGWVCSLLRLLKLDGSVPCYSTVSRRQVTLAVQIPVRRCHEPLPLLVDSTGTRCRAKGSGSSRGTVLTTVGSSVKYIRLTARRPERQAAAVRIRCAILNTLNRLGMPVTVPFASNPSGVGAA</sequence>
<organism evidence="2 3">
    <name type="scientific">Crenobacter cavernae</name>
    <dbReference type="NCBI Taxonomy" id="2290923"/>
    <lineage>
        <taxon>Bacteria</taxon>
        <taxon>Pseudomonadati</taxon>
        <taxon>Pseudomonadota</taxon>
        <taxon>Betaproteobacteria</taxon>
        <taxon>Neisseriales</taxon>
        <taxon>Neisseriaceae</taxon>
        <taxon>Crenobacter</taxon>
    </lineage>
</organism>
<evidence type="ECO:0000313" key="2">
    <source>
        <dbReference type="EMBL" id="AXK40223.1"/>
    </source>
</evidence>
<feature type="domain" description="Transposase DDE" evidence="1">
    <location>
        <begin position="22"/>
        <end position="127"/>
    </location>
</feature>
<reference evidence="2 3" key="1">
    <citation type="submission" date="2018-07" db="EMBL/GenBank/DDBJ databases">
        <title>Crenobacter cavernae sp. nov., isolated from a karst cave.</title>
        <authorList>
            <person name="Zhu H."/>
        </authorList>
    </citation>
    <scope>NUCLEOTIDE SEQUENCE [LARGE SCALE GENOMIC DNA]</scope>
    <source>
        <strain evidence="2 3">K1W11S-77</strain>
    </source>
</reference>
<gene>
    <name evidence="2" type="ORF">DWG20_12690</name>
</gene>
<evidence type="ECO:0000313" key="3">
    <source>
        <dbReference type="Proteomes" id="UP000254537"/>
    </source>
</evidence>
<proteinExistence type="predicted"/>
<dbReference type="KEGG" id="ccah:DWG20_12690"/>
<name>A0A345Y8H1_9NEIS</name>
<dbReference type="Pfam" id="PF13737">
    <property type="entry name" value="DDE_Tnp_1_5"/>
    <property type="match status" value="1"/>
</dbReference>
<dbReference type="InterPro" id="IPR025668">
    <property type="entry name" value="Tnp_DDE_dom"/>
</dbReference>
<evidence type="ECO:0000259" key="1">
    <source>
        <dbReference type="Pfam" id="PF13737"/>
    </source>
</evidence>
<dbReference type="EMBL" id="CP031337">
    <property type="protein sequence ID" value="AXK40223.1"/>
    <property type="molecule type" value="Genomic_DNA"/>
</dbReference>
<dbReference type="OrthoDB" id="8451553at2"/>
<dbReference type="RefSeq" id="WP_115434153.1">
    <property type="nucleotide sequence ID" value="NZ_CP031337.1"/>
</dbReference>
<protein>
    <recommendedName>
        <fullName evidence="1">Transposase DDE domain-containing protein</fullName>
    </recommendedName>
</protein>